<name>A0A0C3NIP7_PHLG1</name>
<protein>
    <submittedName>
        <fullName evidence="11">Uncharacterized protein</fullName>
    </submittedName>
</protein>
<gene>
    <name evidence="11" type="ORF">PHLGIDRAFT_75386</name>
</gene>
<dbReference type="GO" id="GO:0005743">
    <property type="term" value="C:mitochondrial inner membrane"/>
    <property type="evidence" value="ECO:0007669"/>
    <property type="project" value="UniProtKB-SubCell"/>
</dbReference>
<keyword evidence="5" id="KW-1133">Transmembrane helix</keyword>
<comment type="subcellular location">
    <subcellularLocation>
        <location evidence="1">Mitochondrion inner membrane</location>
        <topology evidence="1">Single-pass membrane protein</topology>
    </subcellularLocation>
</comment>
<dbReference type="STRING" id="745531.A0A0C3NIP7"/>
<evidence type="ECO:0000256" key="3">
    <source>
        <dbReference type="ARBA" id="ARBA00022692"/>
    </source>
</evidence>
<evidence type="ECO:0000256" key="2">
    <source>
        <dbReference type="ARBA" id="ARBA00006780"/>
    </source>
</evidence>
<keyword evidence="4" id="KW-0999">Mitochondrion inner membrane</keyword>
<evidence type="ECO:0000313" key="11">
    <source>
        <dbReference type="EMBL" id="KIP04749.1"/>
    </source>
</evidence>
<organism evidence="11 12">
    <name type="scientific">Phlebiopsis gigantea (strain 11061_1 CR5-6)</name>
    <name type="common">White-rot fungus</name>
    <name type="synonym">Peniophora gigantea</name>
    <dbReference type="NCBI Taxonomy" id="745531"/>
    <lineage>
        <taxon>Eukaryota</taxon>
        <taxon>Fungi</taxon>
        <taxon>Dikarya</taxon>
        <taxon>Basidiomycota</taxon>
        <taxon>Agaricomycotina</taxon>
        <taxon>Agaricomycetes</taxon>
        <taxon>Polyporales</taxon>
        <taxon>Phanerochaetaceae</taxon>
        <taxon>Phlebiopsis</taxon>
    </lineage>
</organism>
<dbReference type="Proteomes" id="UP000053257">
    <property type="component" value="Unassembled WGS sequence"/>
</dbReference>
<feature type="region of interest" description="Disordered" evidence="10">
    <location>
        <begin position="56"/>
        <end position="87"/>
    </location>
</feature>
<evidence type="ECO:0000256" key="10">
    <source>
        <dbReference type="SAM" id="MobiDB-lite"/>
    </source>
</evidence>
<dbReference type="Pfam" id="PF07960">
    <property type="entry name" value="CBP4"/>
    <property type="match status" value="1"/>
</dbReference>
<proteinExistence type="inferred from homology"/>
<keyword evidence="8" id="KW-0143">Chaperone</keyword>
<evidence type="ECO:0000256" key="5">
    <source>
        <dbReference type="ARBA" id="ARBA00022989"/>
    </source>
</evidence>
<keyword evidence="3" id="KW-0812">Transmembrane</keyword>
<accession>A0A0C3NIP7</accession>
<evidence type="ECO:0000256" key="7">
    <source>
        <dbReference type="ARBA" id="ARBA00023136"/>
    </source>
</evidence>
<keyword evidence="6" id="KW-0496">Mitochondrion</keyword>
<sequence>MSSFPWFKMTFWSAGIIGMGYVIMRTTTPTEEQVYNAMSPDLRRQVDTIRAARIAREQATQQQTNAQVRGPLYPDAQKPVWADGQRR</sequence>
<evidence type="ECO:0000256" key="4">
    <source>
        <dbReference type="ARBA" id="ARBA00022792"/>
    </source>
</evidence>
<comment type="function">
    <text evidence="9">Essential for the assembly of ubiquinol-cytochrome c reductase. It has a direct effect on the correct occurrence of the Rieske protein, core 4, core 5 and apocytochrome b.</text>
</comment>
<feature type="compositionally biased region" description="Polar residues" evidence="10">
    <location>
        <begin position="58"/>
        <end position="67"/>
    </location>
</feature>
<evidence type="ECO:0000256" key="8">
    <source>
        <dbReference type="ARBA" id="ARBA00023186"/>
    </source>
</evidence>
<dbReference type="AlphaFoldDB" id="A0A0C3NIP7"/>
<comment type="similarity">
    <text evidence="2">Belongs to the CBP4 family.</text>
</comment>
<dbReference type="InterPro" id="IPR012420">
    <property type="entry name" value="Cbp4"/>
</dbReference>
<dbReference type="HOGENOM" id="CLU_180253_0_0_1"/>
<dbReference type="EMBL" id="KN840563">
    <property type="protein sequence ID" value="KIP04749.1"/>
    <property type="molecule type" value="Genomic_DNA"/>
</dbReference>
<keyword evidence="12" id="KW-1185">Reference proteome</keyword>
<evidence type="ECO:0000256" key="6">
    <source>
        <dbReference type="ARBA" id="ARBA00023128"/>
    </source>
</evidence>
<dbReference type="OrthoDB" id="5576752at2759"/>
<evidence type="ECO:0000313" key="12">
    <source>
        <dbReference type="Proteomes" id="UP000053257"/>
    </source>
</evidence>
<keyword evidence="7" id="KW-0472">Membrane</keyword>
<evidence type="ECO:0000256" key="1">
    <source>
        <dbReference type="ARBA" id="ARBA00004434"/>
    </source>
</evidence>
<reference evidence="11 12" key="1">
    <citation type="journal article" date="2014" name="PLoS Genet.">
        <title>Analysis of the Phlebiopsis gigantea genome, transcriptome and secretome provides insight into its pioneer colonization strategies of wood.</title>
        <authorList>
            <person name="Hori C."/>
            <person name="Ishida T."/>
            <person name="Igarashi K."/>
            <person name="Samejima M."/>
            <person name="Suzuki H."/>
            <person name="Master E."/>
            <person name="Ferreira P."/>
            <person name="Ruiz-Duenas F.J."/>
            <person name="Held B."/>
            <person name="Canessa P."/>
            <person name="Larrondo L.F."/>
            <person name="Schmoll M."/>
            <person name="Druzhinina I.S."/>
            <person name="Kubicek C.P."/>
            <person name="Gaskell J.A."/>
            <person name="Kersten P."/>
            <person name="St John F."/>
            <person name="Glasner J."/>
            <person name="Sabat G."/>
            <person name="Splinter BonDurant S."/>
            <person name="Syed K."/>
            <person name="Yadav J."/>
            <person name="Mgbeahuruike A.C."/>
            <person name="Kovalchuk A."/>
            <person name="Asiegbu F.O."/>
            <person name="Lackner G."/>
            <person name="Hoffmeister D."/>
            <person name="Rencoret J."/>
            <person name="Gutierrez A."/>
            <person name="Sun H."/>
            <person name="Lindquist E."/>
            <person name="Barry K."/>
            <person name="Riley R."/>
            <person name="Grigoriev I.V."/>
            <person name="Henrissat B."/>
            <person name="Kues U."/>
            <person name="Berka R.M."/>
            <person name="Martinez A.T."/>
            <person name="Covert S.F."/>
            <person name="Blanchette R.A."/>
            <person name="Cullen D."/>
        </authorList>
    </citation>
    <scope>NUCLEOTIDE SEQUENCE [LARGE SCALE GENOMIC DNA]</scope>
    <source>
        <strain evidence="11 12">11061_1 CR5-6</strain>
    </source>
</reference>
<evidence type="ECO:0000256" key="9">
    <source>
        <dbReference type="ARBA" id="ARBA00025413"/>
    </source>
</evidence>